<evidence type="ECO:0008006" key="9">
    <source>
        <dbReference type="Google" id="ProtNLM"/>
    </source>
</evidence>
<dbReference type="Proteomes" id="UP000048984">
    <property type="component" value="Unassembled WGS sequence"/>
</dbReference>
<dbReference type="InterPro" id="IPR014795">
    <property type="entry name" value="TacA_1-like"/>
</dbReference>
<keyword evidence="2" id="KW-1277">Toxin-antitoxin system</keyword>
<dbReference type="SUPFAM" id="SSF47598">
    <property type="entry name" value="Ribbon-helix-helix"/>
    <property type="match status" value="1"/>
</dbReference>
<dbReference type="GO" id="GO:0003677">
    <property type="term" value="F:DNA binding"/>
    <property type="evidence" value="ECO:0007669"/>
    <property type="project" value="UniProtKB-KW"/>
</dbReference>
<evidence type="ECO:0000313" key="7">
    <source>
        <dbReference type="EMBL" id="KPL56155.1"/>
    </source>
</evidence>
<protein>
    <recommendedName>
        <fullName evidence="9">CopG family transcriptional regulator</fullName>
    </recommendedName>
</protein>
<keyword evidence="5" id="KW-0804">Transcription</keyword>
<dbReference type="PANTHER" id="PTHR35401">
    <property type="entry name" value="COPG FAMILY HELIX-TURN-HELIX PROTEIN-RELATED-RELATED"/>
    <property type="match status" value="1"/>
</dbReference>
<gene>
    <name evidence="7" type="ORF">ABB55_27020</name>
</gene>
<dbReference type="AlphaFoldDB" id="A0A0P6VXG8"/>
<accession>A0A0P6VXG8</accession>
<keyword evidence="8" id="KW-1185">Reference proteome</keyword>
<comment type="caution">
    <text evidence="7">The sequence shown here is derived from an EMBL/GenBank/DDBJ whole genome shotgun (WGS) entry which is preliminary data.</text>
</comment>
<proteinExistence type="inferred from homology"/>
<dbReference type="InterPro" id="IPR010985">
    <property type="entry name" value="Ribbon_hlx_hlx"/>
</dbReference>
<evidence type="ECO:0000256" key="1">
    <source>
        <dbReference type="ARBA" id="ARBA00022491"/>
    </source>
</evidence>
<name>A0A0P6VXG8_9HYPH</name>
<dbReference type="Gene3D" id="1.20.5.780">
    <property type="entry name" value="Single helix bin"/>
    <property type="match status" value="1"/>
</dbReference>
<comment type="similarity">
    <text evidence="6">Belongs to the TacA antitoxin family.</text>
</comment>
<reference evidence="7 8" key="2">
    <citation type="submission" date="2015-10" db="EMBL/GenBank/DDBJ databases">
        <title>Draft Genome Sequence of Prosthecomicrobium hirschii ATCC 27832.</title>
        <authorList>
            <person name="Daniel J."/>
            <person name="Givan S.A."/>
            <person name="Brun Y.V."/>
            <person name="Brown P.J."/>
        </authorList>
    </citation>
    <scope>NUCLEOTIDE SEQUENCE [LARGE SCALE GENOMIC DNA]</scope>
    <source>
        <strain evidence="7 8">16</strain>
    </source>
</reference>
<evidence type="ECO:0000256" key="2">
    <source>
        <dbReference type="ARBA" id="ARBA00022649"/>
    </source>
</evidence>
<evidence type="ECO:0000313" key="8">
    <source>
        <dbReference type="Proteomes" id="UP000048984"/>
    </source>
</evidence>
<evidence type="ECO:0000256" key="6">
    <source>
        <dbReference type="ARBA" id="ARBA00049988"/>
    </source>
</evidence>
<evidence type="ECO:0000256" key="5">
    <source>
        <dbReference type="ARBA" id="ARBA00023163"/>
    </source>
</evidence>
<dbReference type="STRING" id="665126.ABB55_27020"/>
<evidence type="ECO:0000256" key="3">
    <source>
        <dbReference type="ARBA" id="ARBA00023015"/>
    </source>
</evidence>
<dbReference type="RefSeq" id="WP_054362322.1">
    <property type="nucleotide sequence ID" value="NZ_LJYW01000001.1"/>
</dbReference>
<dbReference type="Pfam" id="PF08681">
    <property type="entry name" value="TacA1"/>
    <property type="match status" value="1"/>
</dbReference>
<keyword evidence="3" id="KW-0805">Transcription regulation</keyword>
<organism evidence="7 8">
    <name type="scientific">Prosthecodimorpha hirschii</name>
    <dbReference type="NCBI Taxonomy" id="665126"/>
    <lineage>
        <taxon>Bacteria</taxon>
        <taxon>Pseudomonadati</taxon>
        <taxon>Pseudomonadota</taxon>
        <taxon>Alphaproteobacteria</taxon>
        <taxon>Hyphomicrobiales</taxon>
        <taxon>Ancalomicrobiaceae</taxon>
        <taxon>Prosthecodimorpha</taxon>
    </lineage>
</organism>
<dbReference type="EMBL" id="LJYW01000001">
    <property type="protein sequence ID" value="KPL56155.1"/>
    <property type="molecule type" value="Genomic_DNA"/>
</dbReference>
<evidence type="ECO:0000256" key="4">
    <source>
        <dbReference type="ARBA" id="ARBA00023125"/>
    </source>
</evidence>
<dbReference type="CDD" id="cd21631">
    <property type="entry name" value="RHH_CopG_NikR-like"/>
    <property type="match status" value="1"/>
</dbReference>
<reference evidence="7 8" key="1">
    <citation type="submission" date="2015-09" db="EMBL/GenBank/DDBJ databases">
        <authorList>
            <person name="Jackson K.R."/>
            <person name="Lunt B.L."/>
            <person name="Fisher J.N.B."/>
            <person name="Gardner A.V."/>
            <person name="Bailey M.E."/>
            <person name="Deus L.M."/>
            <person name="Earl A.S."/>
            <person name="Gibby P.D."/>
            <person name="Hartmann K.A."/>
            <person name="Liu J.E."/>
            <person name="Manci A.M."/>
            <person name="Nielsen D.A."/>
            <person name="Solomon M.B."/>
            <person name="Breakwell D.P."/>
            <person name="Burnett S.H."/>
            <person name="Grose J.H."/>
        </authorList>
    </citation>
    <scope>NUCLEOTIDE SEQUENCE [LARGE SCALE GENOMIC DNA]</scope>
    <source>
        <strain evidence="7 8">16</strain>
    </source>
</reference>
<dbReference type="PANTHER" id="PTHR35401:SF1">
    <property type="entry name" value="CYTOPLASMIC PROTEIN"/>
    <property type="match status" value="1"/>
</dbReference>
<keyword evidence="1" id="KW-0678">Repressor</keyword>
<sequence>MPVRGSDKRLSETKIRLTVRIKPSVRDRIDRAAKALGMSRSEFMADAALRRAADVLGDRVSIIASPEAYAQFLARLDAPPAPNERLQRTMRTKAPWDVA</sequence>
<dbReference type="GO" id="GO:0006355">
    <property type="term" value="P:regulation of DNA-templated transcription"/>
    <property type="evidence" value="ECO:0007669"/>
    <property type="project" value="InterPro"/>
</dbReference>
<keyword evidence="4" id="KW-0238">DNA-binding</keyword>